<comment type="similarity">
    <text evidence="2">Belongs to the GerABKC lipoprotein family.</text>
</comment>
<evidence type="ECO:0000256" key="6">
    <source>
        <dbReference type="ARBA" id="ARBA00023139"/>
    </source>
</evidence>
<proteinExistence type="inferred from homology"/>
<reference evidence="10 11" key="1">
    <citation type="submission" date="2017-09" db="EMBL/GenBank/DDBJ databases">
        <title>Large-scale bioinformatics analysis of Bacillus genomes uncovers conserved roles of natural products in bacterial physiology.</title>
        <authorList>
            <consortium name="Agbiome Team Llc"/>
            <person name="Bleich R.M."/>
            <person name="Grubbs K.J."/>
            <person name="Santa Maria K.C."/>
            <person name="Allen S.E."/>
            <person name="Farag S."/>
            <person name="Shank E.A."/>
            <person name="Bowers A."/>
        </authorList>
    </citation>
    <scope>NUCLEOTIDE SEQUENCE [LARGE SCALE GENOMIC DNA]</scope>
    <source>
        <strain evidence="10 11">AFS083741</strain>
    </source>
</reference>
<sequence length="392" mass="44291">MFMKKFSLIAVSCLLLSIICGNFNRNELNEIAIVYAIGIDKGEKGYKISMQIINPKPAGNPSIEQPPVIVYQDEAKSIGKAIEQVSKKISREIHLSQIQLILIGETLMKNKGMEAILNYVLRNPKIPSVVDILVTRDIEASQALQVFSPLEDIPINEVVKTLKNTAENWGSHQRIFPTQLKAEIISEGKEVAIPTIKIIGESNDAKNQKIFKKLSPNSYLALSGLTILRGNKSVGWLNDNLSRTYYLLKGALKTSYFDAHCSKREEFGLTILKTKTSITGHLKNGVPYFQITVRLIGDLNEFNCEMDVSNPKGVKKLEVKMEKKIRKHIESLLQTSKQLQSDFVGFGEILMIHDNSNWKKVQSRWKEIYSSSRFDVHIQILIRNYGDIQLNS</sequence>
<keyword evidence="6" id="KW-0564">Palmitate</keyword>
<organism evidence="10 11">
    <name type="scientific">Bacillus cereus</name>
    <dbReference type="NCBI Taxonomy" id="1396"/>
    <lineage>
        <taxon>Bacteria</taxon>
        <taxon>Bacillati</taxon>
        <taxon>Bacillota</taxon>
        <taxon>Bacilli</taxon>
        <taxon>Bacillales</taxon>
        <taxon>Bacillaceae</taxon>
        <taxon>Bacillus</taxon>
        <taxon>Bacillus cereus group</taxon>
    </lineage>
</organism>
<dbReference type="PANTHER" id="PTHR35789:SF1">
    <property type="entry name" value="SPORE GERMINATION PROTEIN B3"/>
    <property type="match status" value="1"/>
</dbReference>
<evidence type="ECO:0000259" key="8">
    <source>
        <dbReference type="Pfam" id="PF05504"/>
    </source>
</evidence>
<evidence type="ECO:0000259" key="9">
    <source>
        <dbReference type="Pfam" id="PF25198"/>
    </source>
</evidence>
<dbReference type="InterPro" id="IPR057336">
    <property type="entry name" value="GerAC_N"/>
</dbReference>
<accession>A0A9X6X4R6</accession>
<dbReference type="AlphaFoldDB" id="A0A9X6X4R6"/>
<dbReference type="InterPro" id="IPR046953">
    <property type="entry name" value="Spore_GerAC-like_C"/>
</dbReference>
<evidence type="ECO:0000256" key="5">
    <source>
        <dbReference type="ARBA" id="ARBA00023136"/>
    </source>
</evidence>
<dbReference type="InterPro" id="IPR008844">
    <property type="entry name" value="Spore_GerAC-like"/>
</dbReference>
<protein>
    <submittedName>
        <fullName evidence="10">Uncharacterized protein</fullName>
    </submittedName>
</protein>
<feature type="domain" description="Spore germination protein N-terminal" evidence="9">
    <location>
        <begin position="24"/>
        <end position="198"/>
    </location>
</feature>
<evidence type="ECO:0000256" key="4">
    <source>
        <dbReference type="ARBA" id="ARBA00022729"/>
    </source>
</evidence>
<dbReference type="PANTHER" id="PTHR35789">
    <property type="entry name" value="SPORE GERMINATION PROTEIN B3"/>
    <property type="match status" value="1"/>
</dbReference>
<feature type="domain" description="Spore germination GerAC-like C-terminal" evidence="8">
    <location>
        <begin position="223"/>
        <end position="386"/>
    </location>
</feature>
<dbReference type="Proteomes" id="UP000224413">
    <property type="component" value="Unassembled WGS sequence"/>
</dbReference>
<dbReference type="Pfam" id="PF05504">
    <property type="entry name" value="Spore_GerAC"/>
    <property type="match status" value="1"/>
</dbReference>
<keyword evidence="4" id="KW-0732">Signal</keyword>
<evidence type="ECO:0000256" key="3">
    <source>
        <dbReference type="ARBA" id="ARBA00022544"/>
    </source>
</evidence>
<keyword evidence="5" id="KW-0472">Membrane</keyword>
<name>A0A9X6X4R6_BACCE</name>
<dbReference type="InterPro" id="IPR038501">
    <property type="entry name" value="Spore_GerAC_C_sf"/>
</dbReference>
<dbReference type="GO" id="GO:0016020">
    <property type="term" value="C:membrane"/>
    <property type="evidence" value="ECO:0007669"/>
    <property type="project" value="UniProtKB-SubCell"/>
</dbReference>
<dbReference type="NCBIfam" id="TIGR02887">
    <property type="entry name" value="spore_ger_x_C"/>
    <property type="match status" value="1"/>
</dbReference>
<dbReference type="EMBL" id="NUWJ01000037">
    <property type="protein sequence ID" value="PFK26981.1"/>
    <property type="molecule type" value="Genomic_DNA"/>
</dbReference>
<dbReference type="GO" id="GO:0009847">
    <property type="term" value="P:spore germination"/>
    <property type="evidence" value="ECO:0007669"/>
    <property type="project" value="InterPro"/>
</dbReference>
<dbReference type="Pfam" id="PF25198">
    <property type="entry name" value="Spore_GerAC_N"/>
    <property type="match status" value="1"/>
</dbReference>
<dbReference type="Gene3D" id="3.30.300.210">
    <property type="entry name" value="Nutrient germinant receptor protein C, domain 3"/>
    <property type="match status" value="1"/>
</dbReference>
<keyword evidence="3" id="KW-0309">Germination</keyword>
<evidence type="ECO:0000256" key="1">
    <source>
        <dbReference type="ARBA" id="ARBA00004635"/>
    </source>
</evidence>
<evidence type="ECO:0000313" key="11">
    <source>
        <dbReference type="Proteomes" id="UP000224413"/>
    </source>
</evidence>
<keyword evidence="7" id="KW-0449">Lipoprotein</keyword>
<gene>
    <name evidence="10" type="ORF">COI98_03195</name>
</gene>
<comment type="subcellular location">
    <subcellularLocation>
        <location evidence="1">Membrane</location>
        <topology evidence="1">Lipid-anchor</topology>
    </subcellularLocation>
</comment>
<evidence type="ECO:0000256" key="7">
    <source>
        <dbReference type="ARBA" id="ARBA00023288"/>
    </source>
</evidence>
<comment type="caution">
    <text evidence="10">The sequence shown here is derived from an EMBL/GenBank/DDBJ whole genome shotgun (WGS) entry which is preliminary data.</text>
</comment>
<evidence type="ECO:0000256" key="2">
    <source>
        <dbReference type="ARBA" id="ARBA00007886"/>
    </source>
</evidence>
<evidence type="ECO:0000313" key="10">
    <source>
        <dbReference type="EMBL" id="PFK26981.1"/>
    </source>
</evidence>